<accession>A0A0M3JE52</accession>
<sequence length="51" mass="5998">MSRVSRPRQIAMNLMESLMMITLRSKGKRKRPKMTIQMKKITSVVLYARCV</sequence>
<dbReference type="Proteomes" id="UP000267096">
    <property type="component" value="Unassembled WGS sequence"/>
</dbReference>
<dbReference type="WBParaSite" id="ASIM_0000589401-mRNA-1">
    <property type="protein sequence ID" value="ASIM_0000589401-mRNA-1"/>
    <property type="gene ID" value="ASIM_0000589401"/>
</dbReference>
<evidence type="ECO:0000313" key="2">
    <source>
        <dbReference type="Proteomes" id="UP000267096"/>
    </source>
</evidence>
<organism evidence="3">
    <name type="scientific">Anisakis simplex</name>
    <name type="common">Herring worm</name>
    <dbReference type="NCBI Taxonomy" id="6269"/>
    <lineage>
        <taxon>Eukaryota</taxon>
        <taxon>Metazoa</taxon>
        <taxon>Ecdysozoa</taxon>
        <taxon>Nematoda</taxon>
        <taxon>Chromadorea</taxon>
        <taxon>Rhabditida</taxon>
        <taxon>Spirurina</taxon>
        <taxon>Ascaridomorpha</taxon>
        <taxon>Ascaridoidea</taxon>
        <taxon>Anisakidae</taxon>
        <taxon>Anisakis</taxon>
        <taxon>Anisakis simplex complex</taxon>
    </lineage>
</organism>
<gene>
    <name evidence="1" type="ORF">ASIM_LOCUS5686</name>
</gene>
<keyword evidence="2" id="KW-1185">Reference proteome</keyword>
<name>A0A0M3JE52_ANISI</name>
<evidence type="ECO:0000313" key="3">
    <source>
        <dbReference type="WBParaSite" id="ASIM_0000589401-mRNA-1"/>
    </source>
</evidence>
<evidence type="ECO:0000313" key="1">
    <source>
        <dbReference type="EMBL" id="VDK25915.1"/>
    </source>
</evidence>
<proteinExistence type="predicted"/>
<reference evidence="1 2" key="2">
    <citation type="submission" date="2018-11" db="EMBL/GenBank/DDBJ databases">
        <authorList>
            <consortium name="Pathogen Informatics"/>
        </authorList>
    </citation>
    <scope>NUCLEOTIDE SEQUENCE [LARGE SCALE GENOMIC DNA]</scope>
</reference>
<dbReference type="EMBL" id="UYRR01011404">
    <property type="protein sequence ID" value="VDK25915.1"/>
    <property type="molecule type" value="Genomic_DNA"/>
</dbReference>
<protein>
    <submittedName>
        <fullName evidence="3">Alternative protein</fullName>
    </submittedName>
</protein>
<reference evidence="3" key="1">
    <citation type="submission" date="2017-02" db="UniProtKB">
        <authorList>
            <consortium name="WormBaseParasite"/>
        </authorList>
    </citation>
    <scope>IDENTIFICATION</scope>
</reference>
<dbReference type="AlphaFoldDB" id="A0A0M3JE52"/>